<proteinExistence type="predicted"/>
<feature type="compositionally biased region" description="Basic and acidic residues" evidence="1">
    <location>
        <begin position="20"/>
        <end position="29"/>
    </location>
</feature>
<feature type="non-terminal residue" evidence="2">
    <location>
        <position position="1"/>
    </location>
</feature>
<keyword evidence="3" id="KW-1185">Reference proteome</keyword>
<dbReference type="Proteomes" id="UP001445076">
    <property type="component" value="Unassembled WGS sequence"/>
</dbReference>
<feature type="compositionally biased region" description="Basic and acidic residues" evidence="1">
    <location>
        <begin position="112"/>
        <end position="122"/>
    </location>
</feature>
<reference evidence="2 3" key="1">
    <citation type="journal article" date="2024" name="BMC Genomics">
        <title>Genome assembly of redclaw crayfish (Cherax quadricarinatus) provides insights into its immune adaptation and hypoxia tolerance.</title>
        <authorList>
            <person name="Liu Z."/>
            <person name="Zheng J."/>
            <person name="Li H."/>
            <person name="Fang K."/>
            <person name="Wang S."/>
            <person name="He J."/>
            <person name="Zhou D."/>
            <person name="Weng S."/>
            <person name="Chi M."/>
            <person name="Gu Z."/>
            <person name="He J."/>
            <person name="Li F."/>
            <person name="Wang M."/>
        </authorList>
    </citation>
    <scope>NUCLEOTIDE SEQUENCE [LARGE SCALE GENOMIC DNA]</scope>
    <source>
        <strain evidence="2">ZL_2023a</strain>
    </source>
</reference>
<organism evidence="2 3">
    <name type="scientific">Cherax quadricarinatus</name>
    <name type="common">Australian red claw crayfish</name>
    <dbReference type="NCBI Taxonomy" id="27406"/>
    <lineage>
        <taxon>Eukaryota</taxon>
        <taxon>Metazoa</taxon>
        <taxon>Ecdysozoa</taxon>
        <taxon>Arthropoda</taxon>
        <taxon>Crustacea</taxon>
        <taxon>Multicrustacea</taxon>
        <taxon>Malacostraca</taxon>
        <taxon>Eumalacostraca</taxon>
        <taxon>Eucarida</taxon>
        <taxon>Decapoda</taxon>
        <taxon>Pleocyemata</taxon>
        <taxon>Astacidea</taxon>
        <taxon>Parastacoidea</taxon>
        <taxon>Parastacidae</taxon>
        <taxon>Cherax</taxon>
    </lineage>
</organism>
<gene>
    <name evidence="2" type="ORF">OTU49_013327</name>
</gene>
<dbReference type="AlphaFoldDB" id="A0AAW0VTW0"/>
<comment type="caution">
    <text evidence="2">The sequence shown here is derived from an EMBL/GenBank/DDBJ whole genome shotgun (WGS) entry which is preliminary data.</text>
</comment>
<feature type="non-terminal residue" evidence="2">
    <location>
        <position position="122"/>
    </location>
</feature>
<sequence>STQQQVQHDKHEAPCAVPIEKSRPVSSFRKDSSLGFQYPWKKLASVNKRRISVNDVVATPQSCNIDIEDKSASASSLSLFPDKRKSHHCSLKVSDGQHKPRAAQQNFSQATSHKDNTVDVRV</sequence>
<evidence type="ECO:0000256" key="1">
    <source>
        <dbReference type="SAM" id="MobiDB-lite"/>
    </source>
</evidence>
<dbReference type="EMBL" id="JARKIK010000424">
    <property type="protein sequence ID" value="KAK8720431.1"/>
    <property type="molecule type" value="Genomic_DNA"/>
</dbReference>
<protein>
    <submittedName>
        <fullName evidence="2">Uncharacterized protein</fullName>
    </submittedName>
</protein>
<feature type="region of interest" description="Disordered" evidence="1">
    <location>
        <begin position="1"/>
        <end position="29"/>
    </location>
</feature>
<evidence type="ECO:0000313" key="3">
    <source>
        <dbReference type="Proteomes" id="UP001445076"/>
    </source>
</evidence>
<evidence type="ECO:0000313" key="2">
    <source>
        <dbReference type="EMBL" id="KAK8720431.1"/>
    </source>
</evidence>
<name>A0AAW0VTW0_CHEQU</name>
<accession>A0AAW0VTW0</accession>
<feature type="region of interest" description="Disordered" evidence="1">
    <location>
        <begin position="92"/>
        <end position="122"/>
    </location>
</feature>